<evidence type="ECO:0000313" key="4">
    <source>
        <dbReference type="Proteomes" id="UP000193380"/>
    </source>
</evidence>
<dbReference type="AlphaFoldDB" id="A0A060Z8W7"/>
<dbReference type="Proteomes" id="UP000193380">
    <property type="component" value="Unassembled WGS sequence"/>
</dbReference>
<gene>
    <name evidence="3" type="ORF">GSONMT00004677001</name>
</gene>
<proteinExistence type="predicted"/>
<evidence type="ECO:0000256" key="2">
    <source>
        <dbReference type="SAM" id="Phobius"/>
    </source>
</evidence>
<organism evidence="3 4">
    <name type="scientific">Oncorhynchus mykiss</name>
    <name type="common">Rainbow trout</name>
    <name type="synonym">Salmo gairdneri</name>
    <dbReference type="NCBI Taxonomy" id="8022"/>
    <lineage>
        <taxon>Eukaryota</taxon>
        <taxon>Metazoa</taxon>
        <taxon>Chordata</taxon>
        <taxon>Craniata</taxon>
        <taxon>Vertebrata</taxon>
        <taxon>Euteleostomi</taxon>
        <taxon>Actinopterygii</taxon>
        <taxon>Neopterygii</taxon>
        <taxon>Teleostei</taxon>
        <taxon>Protacanthopterygii</taxon>
        <taxon>Salmoniformes</taxon>
        <taxon>Salmonidae</taxon>
        <taxon>Salmoninae</taxon>
        <taxon>Oncorhynchus</taxon>
    </lineage>
</organism>
<sequence length="305" mass="33825">MHMHARPRGRPHAGRIWTPRRPLGVGSRLPGDGVGVGVCVRGERAAVDPGSRAVWHERDVRTGLRKGALTREHPYVRVILPHPLSHPGIPPSGQCGRVRFLPSLPALPLASPLLPSTLLSRLPLSLIMMNTLCLLIVTVSYIRLYWELLRGECEGLWDCSMIKHITWLIFINGLLYIPVAFLSLCSLLGLLSLGEEVLKSVLLLLQPLPPASTHSSSSYSPETTPTSCSGHIPRHAPSYTGTARLKTRWSLWTQRRACVLIYRRRCHSPRQTPSTVEAPPFNPGWIQSDYPTALLPPPPPPPRFL</sequence>
<evidence type="ECO:0000256" key="1">
    <source>
        <dbReference type="SAM" id="MobiDB-lite"/>
    </source>
</evidence>
<feature type="compositionally biased region" description="Basic residues" evidence="1">
    <location>
        <begin position="1"/>
        <end position="13"/>
    </location>
</feature>
<feature type="compositionally biased region" description="Low complexity" evidence="1">
    <location>
        <begin position="211"/>
        <end position="229"/>
    </location>
</feature>
<protein>
    <recommendedName>
        <fullName evidence="5">G-protein coupled receptors family 1 profile domain-containing protein</fullName>
    </recommendedName>
</protein>
<feature type="region of interest" description="Disordered" evidence="1">
    <location>
        <begin position="1"/>
        <end position="24"/>
    </location>
</feature>
<reference evidence="3" key="1">
    <citation type="journal article" date="2014" name="Nat. Commun.">
        <title>The rainbow trout genome provides novel insights into evolution after whole-genome duplication in vertebrates.</title>
        <authorList>
            <person name="Berthelot C."/>
            <person name="Brunet F."/>
            <person name="Chalopin D."/>
            <person name="Juanchich A."/>
            <person name="Bernard M."/>
            <person name="Noel B."/>
            <person name="Bento P."/>
            <person name="Da Silva C."/>
            <person name="Labadie K."/>
            <person name="Alberti A."/>
            <person name="Aury J.M."/>
            <person name="Louis A."/>
            <person name="Dehais P."/>
            <person name="Bardou P."/>
            <person name="Montfort J."/>
            <person name="Klopp C."/>
            <person name="Cabau C."/>
            <person name="Gaspin C."/>
            <person name="Thorgaard G.H."/>
            <person name="Boussaha M."/>
            <person name="Quillet E."/>
            <person name="Guyomard R."/>
            <person name="Galiana D."/>
            <person name="Bobe J."/>
            <person name="Volff J.N."/>
            <person name="Genet C."/>
            <person name="Wincker P."/>
            <person name="Jaillon O."/>
            <person name="Roest Crollius H."/>
            <person name="Guiguen Y."/>
        </authorList>
    </citation>
    <scope>NUCLEOTIDE SEQUENCE [LARGE SCALE GENOMIC DNA]</scope>
</reference>
<keyword evidence="2" id="KW-0472">Membrane</keyword>
<dbReference type="PaxDb" id="8022-A0A060Z8W7"/>
<dbReference type="EMBL" id="FR955628">
    <property type="protein sequence ID" value="CDR00292.1"/>
    <property type="molecule type" value="Genomic_DNA"/>
</dbReference>
<evidence type="ECO:0000313" key="3">
    <source>
        <dbReference type="EMBL" id="CDR00292.1"/>
    </source>
</evidence>
<name>A0A060Z8W7_ONCMY</name>
<accession>A0A060Z8W7</accession>
<reference evidence="3" key="2">
    <citation type="submission" date="2014-03" db="EMBL/GenBank/DDBJ databases">
        <authorList>
            <person name="Genoscope - CEA"/>
        </authorList>
    </citation>
    <scope>NUCLEOTIDE SEQUENCE</scope>
</reference>
<feature type="transmembrane region" description="Helical" evidence="2">
    <location>
        <begin position="124"/>
        <end position="146"/>
    </location>
</feature>
<keyword evidence="2" id="KW-1133">Transmembrane helix</keyword>
<feature type="transmembrane region" description="Helical" evidence="2">
    <location>
        <begin position="166"/>
        <end position="191"/>
    </location>
</feature>
<dbReference type="STRING" id="8022.A0A060Z8W7"/>
<evidence type="ECO:0008006" key="5">
    <source>
        <dbReference type="Google" id="ProtNLM"/>
    </source>
</evidence>
<keyword evidence="2" id="KW-0812">Transmembrane</keyword>
<feature type="region of interest" description="Disordered" evidence="1">
    <location>
        <begin position="211"/>
        <end position="231"/>
    </location>
</feature>